<sequence length="91" mass="10794">MKISSALGDFKIIQTLKNRDELLVLGCWQDLVKLFDSSRAFLVNKNEGLFGIYLCKQECAEFLTNILKHIDYHEWEDFRMENVFKDNRYLA</sequence>
<dbReference type="AlphaFoldDB" id="A0A1G6P1L4"/>
<dbReference type="STRING" id="686796.SAMN04488104_10057"/>
<reference evidence="2" key="1">
    <citation type="submission" date="2016-10" db="EMBL/GenBank/DDBJ databases">
        <authorList>
            <person name="Varghese N."/>
            <person name="Submissions S."/>
        </authorList>
    </citation>
    <scope>NUCLEOTIDE SEQUENCE [LARGE SCALE GENOMIC DNA]</scope>
    <source>
        <strain evidence="2">DSM 23095</strain>
    </source>
</reference>
<dbReference type="OrthoDB" id="826828at2"/>
<organism evidence="1 2">
    <name type="scientific">Algoriphagus faecimaris</name>
    <dbReference type="NCBI Taxonomy" id="686796"/>
    <lineage>
        <taxon>Bacteria</taxon>
        <taxon>Pseudomonadati</taxon>
        <taxon>Bacteroidota</taxon>
        <taxon>Cytophagia</taxon>
        <taxon>Cytophagales</taxon>
        <taxon>Cyclobacteriaceae</taxon>
        <taxon>Algoriphagus</taxon>
    </lineage>
</organism>
<evidence type="ECO:0000313" key="1">
    <source>
        <dbReference type="EMBL" id="SDC74053.1"/>
    </source>
</evidence>
<accession>A0A1G6P1L4</accession>
<name>A0A1G6P1L4_9BACT</name>
<dbReference type="RefSeq" id="WP_087938099.1">
    <property type="nucleotide sequence ID" value="NZ_FNAC01000005.1"/>
</dbReference>
<gene>
    <name evidence="1" type="ORF">SAMN04488104_10057</name>
</gene>
<keyword evidence="2" id="KW-1185">Reference proteome</keyword>
<dbReference type="EMBL" id="FNAC01000005">
    <property type="protein sequence ID" value="SDC74053.1"/>
    <property type="molecule type" value="Genomic_DNA"/>
</dbReference>
<protein>
    <submittedName>
        <fullName evidence="1">Uncharacterized protein</fullName>
    </submittedName>
</protein>
<evidence type="ECO:0000313" key="2">
    <source>
        <dbReference type="Proteomes" id="UP000199060"/>
    </source>
</evidence>
<dbReference type="Proteomes" id="UP000199060">
    <property type="component" value="Unassembled WGS sequence"/>
</dbReference>
<proteinExistence type="predicted"/>